<keyword evidence="2" id="KW-1185">Reference proteome</keyword>
<proteinExistence type="predicted"/>
<dbReference type="GeneID" id="65103263"/>
<protein>
    <submittedName>
        <fullName evidence="1">Uncharacterized protein</fullName>
    </submittedName>
</protein>
<dbReference type="RefSeq" id="YP_010087930.1">
    <property type="nucleotide sequence ID" value="NC_055603.1"/>
</dbReference>
<dbReference type="Proteomes" id="UP000678193">
    <property type="component" value="Segment"/>
</dbReference>
<dbReference type="EMBL" id="MN803438">
    <property type="protein sequence ID" value="QHR78486.1"/>
    <property type="molecule type" value="Genomic_DNA"/>
</dbReference>
<dbReference type="KEGG" id="vg:65103263"/>
<name>A0A6B9XHJ1_9VIRU</name>
<reference evidence="1" key="1">
    <citation type="journal article" date="2020" name="Arch. Virol.">
        <title>Complete genome sequence and analysis of a novel lymphocystivirus detected in whitemouth croaker (Micropogonias furnieri): lymphocystis disease virus 4.</title>
        <authorList>
            <person name="Doszpoly A."/>
            <person name="Kajan G.L."/>
            <person name="Puentes R."/>
            <person name="Perretta A."/>
        </authorList>
    </citation>
    <scope>NUCLEOTIDE SEQUENCE</scope>
    <source>
        <strain evidence="1">LCDV-WC</strain>
    </source>
</reference>
<sequence length="306" mass="36064">MDLQTYLKIVIDLNFESQEMNKKESCSHFISHTIRHHKVCSICHLVLNYQRKDSIVKSTKIIKLPNWIPLKTIKEADKLYACVNKEVKPSMRKAVLYACVSLCKNKLSYKESEDLIKFFKLSIKRIETAIEFIFSKIPAYKLDLSIHIEPILMILIETFNLSAEIGLYIMHYCKYYKKSFKAIWVEMSRKFKFEVSKSDFCKAFVKIVLYYMPVILAETLASKQIYKDCIKIDGSLVKINDGKCFFVKTIPKTLVEWNKFLNASYVYNGKILRFNYSLTESKIEGCYFSHDKSLLRLMLFKMMFEF</sequence>
<evidence type="ECO:0000313" key="2">
    <source>
        <dbReference type="Proteomes" id="UP000678193"/>
    </source>
</evidence>
<organism evidence="1 2">
    <name type="scientific">Lymphocystis disease virus 4</name>
    <dbReference type="NCBI Taxonomy" id="2704413"/>
    <lineage>
        <taxon>Viruses</taxon>
        <taxon>Varidnaviria</taxon>
        <taxon>Bamfordvirae</taxon>
        <taxon>Nucleocytoviricota</taxon>
        <taxon>Megaviricetes</taxon>
        <taxon>Pimascovirales</taxon>
        <taxon>Pimascovirales incertae sedis</taxon>
        <taxon>Iridoviridae</taxon>
        <taxon>Alphairidovirinae</taxon>
        <taxon>Lymphocystivirus</taxon>
        <taxon>Lymphocystivirus micropogonias1</taxon>
    </lineage>
</organism>
<evidence type="ECO:0000313" key="1">
    <source>
        <dbReference type="EMBL" id="QHR78486.1"/>
    </source>
</evidence>
<accession>A0A6B9XHJ1</accession>